<dbReference type="Gene3D" id="3.90.660.10">
    <property type="match status" value="1"/>
</dbReference>
<dbReference type="Proteomes" id="UP001249851">
    <property type="component" value="Unassembled WGS sequence"/>
</dbReference>
<dbReference type="Gene3D" id="3.50.50.60">
    <property type="entry name" value="FAD/NAD(P)-binding domain"/>
    <property type="match status" value="1"/>
</dbReference>
<comment type="caution">
    <text evidence="1">The sequence shown here is derived from an EMBL/GenBank/DDBJ whole genome shotgun (WGS) entry which is preliminary data.</text>
</comment>
<reference evidence="1" key="1">
    <citation type="journal article" date="2023" name="G3 (Bethesda)">
        <title>Whole genome assembly and annotation of the endangered Caribbean coral Acropora cervicornis.</title>
        <authorList>
            <person name="Selwyn J.D."/>
            <person name="Vollmer S.V."/>
        </authorList>
    </citation>
    <scope>NUCLEOTIDE SEQUENCE</scope>
    <source>
        <strain evidence="1">K2</strain>
    </source>
</reference>
<gene>
    <name evidence="1" type="ORF">P5673_011784</name>
</gene>
<protein>
    <recommendedName>
        <fullName evidence="3">Amine oxidase domain-containing protein</fullName>
    </recommendedName>
</protein>
<reference evidence="1" key="2">
    <citation type="journal article" date="2023" name="Science">
        <title>Genomic signatures of disease resistance in endangered staghorn corals.</title>
        <authorList>
            <person name="Vollmer S.V."/>
            <person name="Selwyn J.D."/>
            <person name="Despard B.A."/>
            <person name="Roesel C.L."/>
        </authorList>
    </citation>
    <scope>NUCLEOTIDE SEQUENCE</scope>
    <source>
        <strain evidence="1">K2</strain>
    </source>
</reference>
<keyword evidence="2" id="KW-1185">Reference proteome</keyword>
<dbReference type="SUPFAM" id="SSF51905">
    <property type="entry name" value="FAD/NAD(P)-binding domain"/>
    <property type="match status" value="1"/>
</dbReference>
<sequence>MAEDVTKANSSLYSTAGAFLSDHLSPEGRELLEDAYGLNLKYRLYDVNPESYKKYLKDKLLEQVNSAFDERPKKGLSTLIQGLKDKVNQLNGSIYFPETVTSVMKEGSNFFLHTTNRTVRANKTVLTVGPAALKDMTGDVMQNITNHKILRSIVSVPAFFGAAVYQNPWWEDSKAVKTMSDKHMFISSSNCLGITMPYGVSNSKGVLQTIANKGSCSDEWGSKLKISVNNDVIDREMKRALEYKFQRRIPEALSTVYKYWENGFWYLQKAGTNFSLEEIRDWAKRPLPGSDVFLVGKAFYNFGGWLEDTIKSTNETLVEGWKTELK</sequence>
<evidence type="ECO:0000313" key="1">
    <source>
        <dbReference type="EMBL" id="KAK2564359.1"/>
    </source>
</evidence>
<evidence type="ECO:0000313" key="2">
    <source>
        <dbReference type="Proteomes" id="UP001249851"/>
    </source>
</evidence>
<dbReference type="EMBL" id="JARQWQ010000022">
    <property type="protein sequence ID" value="KAK2564359.1"/>
    <property type="molecule type" value="Genomic_DNA"/>
</dbReference>
<name>A0AAD9QN41_ACRCE</name>
<evidence type="ECO:0008006" key="3">
    <source>
        <dbReference type="Google" id="ProtNLM"/>
    </source>
</evidence>
<accession>A0AAD9QN41</accession>
<dbReference type="InterPro" id="IPR036188">
    <property type="entry name" value="FAD/NAD-bd_sf"/>
</dbReference>
<organism evidence="1 2">
    <name type="scientific">Acropora cervicornis</name>
    <name type="common">Staghorn coral</name>
    <dbReference type="NCBI Taxonomy" id="6130"/>
    <lineage>
        <taxon>Eukaryota</taxon>
        <taxon>Metazoa</taxon>
        <taxon>Cnidaria</taxon>
        <taxon>Anthozoa</taxon>
        <taxon>Hexacorallia</taxon>
        <taxon>Scleractinia</taxon>
        <taxon>Astrocoeniina</taxon>
        <taxon>Acroporidae</taxon>
        <taxon>Acropora</taxon>
    </lineage>
</organism>
<proteinExistence type="predicted"/>
<dbReference type="AlphaFoldDB" id="A0AAD9QN41"/>